<dbReference type="OrthoDB" id="3411979at2"/>
<accession>A0A1C6V7U0</accession>
<gene>
    <name evidence="2" type="ORF">GA0070617_4916</name>
</gene>
<evidence type="ECO:0000313" key="2">
    <source>
        <dbReference type="EMBL" id="SCL62409.1"/>
    </source>
</evidence>
<keyword evidence="3" id="KW-1185">Reference proteome</keyword>
<dbReference type="Proteomes" id="UP000198937">
    <property type="component" value="Unassembled WGS sequence"/>
</dbReference>
<organism evidence="2 3">
    <name type="scientific">Micromonospora yangpuensis</name>
    <dbReference type="NCBI Taxonomy" id="683228"/>
    <lineage>
        <taxon>Bacteria</taxon>
        <taxon>Bacillati</taxon>
        <taxon>Actinomycetota</taxon>
        <taxon>Actinomycetes</taxon>
        <taxon>Micromonosporales</taxon>
        <taxon>Micromonosporaceae</taxon>
        <taxon>Micromonospora</taxon>
    </lineage>
</organism>
<dbReference type="STRING" id="683228.GA0070617_4916"/>
<sequence>MPLSPREIPFQQQRLEAMQESFDQFARGEDLSELFAMLIEPAELRDRSRDALRMYRFAAELRFRSIVAPPVLFSEESLAFDICQREHTTILDHLRTALEMAYDRARRTESFDPWRLAILRDAGEALRHLDQQTVELEQSRSAFARRTVEEHLSGIGRANQSDRFRETGGACLLVLSRYVRNPEAVRPVPRIPAERHLVTGQRAAMAKTYGEAFCDEIANIVLCAAHRELYDPHRRIGDQIALRATMVQWQGRPETRRGHAYVSFGLPYHPGSVAVDGWTAEPTVTSTLNHSVEQSHAFRFKDLAPADGRDYEREARDSYLNHAWLAAHPKPDLPRAASVAETAVLASPAVRDVYQVRHAYHDRRDDPRAGRALTIEALLTPGRDQLRGEPVVPPPPTATAAGGPPVPGFLDVPVPLPPTPKDTNQGLAQVLAYLDRRVRPAAPAEATLSPPDDFALSADVLARLRRHTSAPRPAPRR</sequence>
<evidence type="ECO:0000313" key="3">
    <source>
        <dbReference type="Proteomes" id="UP000198937"/>
    </source>
</evidence>
<reference evidence="3" key="1">
    <citation type="submission" date="2016-06" db="EMBL/GenBank/DDBJ databases">
        <authorList>
            <person name="Varghese N."/>
            <person name="Submissions Spin"/>
        </authorList>
    </citation>
    <scope>NUCLEOTIDE SEQUENCE [LARGE SCALE GENOMIC DNA]</scope>
    <source>
        <strain evidence="3">DSM 45577</strain>
    </source>
</reference>
<feature type="region of interest" description="Disordered" evidence="1">
    <location>
        <begin position="382"/>
        <end position="404"/>
    </location>
</feature>
<dbReference type="EMBL" id="FMIA01000002">
    <property type="protein sequence ID" value="SCL62409.1"/>
    <property type="molecule type" value="Genomic_DNA"/>
</dbReference>
<protein>
    <submittedName>
        <fullName evidence="2">Uncharacterized protein</fullName>
    </submittedName>
</protein>
<proteinExistence type="predicted"/>
<dbReference type="AlphaFoldDB" id="A0A1C6V7U0"/>
<evidence type="ECO:0000256" key="1">
    <source>
        <dbReference type="SAM" id="MobiDB-lite"/>
    </source>
</evidence>
<name>A0A1C6V7U0_9ACTN</name>
<dbReference type="RefSeq" id="WP_091443220.1">
    <property type="nucleotide sequence ID" value="NZ_BMMJ01000017.1"/>
</dbReference>